<evidence type="ECO:0000259" key="23">
    <source>
        <dbReference type="PROSITE" id="PS51007"/>
    </source>
</evidence>
<dbReference type="PIRSF" id="PIRSF000006">
    <property type="entry name" value="Cbb3-Cox_fixP"/>
    <property type="match status" value="1"/>
</dbReference>
<feature type="binding site" description="axial binding residue" evidence="20">
    <location>
        <position position="232"/>
    </location>
    <ligand>
        <name>heme c</name>
        <dbReference type="ChEBI" id="CHEBI:61717"/>
        <label>2</label>
    </ligand>
    <ligandPart>
        <name>Fe</name>
        <dbReference type="ChEBI" id="CHEBI:18248"/>
    </ligandPart>
</feature>
<dbReference type="SUPFAM" id="SSF46626">
    <property type="entry name" value="Cytochrome c"/>
    <property type="match status" value="2"/>
</dbReference>
<dbReference type="AlphaFoldDB" id="A0A246JG71"/>
<evidence type="ECO:0000256" key="14">
    <source>
        <dbReference type="ARBA" id="ARBA00022989"/>
    </source>
</evidence>
<keyword evidence="15 19" id="KW-0560">Oxidoreductase</keyword>
<keyword evidence="16 19" id="KW-0408">Iron</keyword>
<evidence type="ECO:0000256" key="15">
    <source>
        <dbReference type="ARBA" id="ARBA00023002"/>
    </source>
</evidence>
<dbReference type="InterPro" id="IPR050597">
    <property type="entry name" value="Cytochrome_c_Oxidase_Subunit"/>
</dbReference>
<comment type="pathway">
    <text evidence="2 19">Energy metabolism; oxidative phosphorylation.</text>
</comment>
<evidence type="ECO:0000256" key="18">
    <source>
        <dbReference type="ARBA" id="ARBA00023136"/>
    </source>
</evidence>
<gene>
    <name evidence="24" type="primary">ccoP</name>
    <name evidence="24" type="ORF">CDN99_10435</name>
</gene>
<keyword evidence="12 19" id="KW-0375">Hydrogen ion transport</keyword>
<evidence type="ECO:0000256" key="1">
    <source>
        <dbReference type="ARBA" id="ARBA00004533"/>
    </source>
</evidence>
<evidence type="ECO:0000313" key="24">
    <source>
        <dbReference type="EMBL" id="OWQ91550.1"/>
    </source>
</evidence>
<dbReference type="UniPathway" id="UPA00705"/>
<evidence type="ECO:0000256" key="19">
    <source>
        <dbReference type="PIRNR" id="PIRNR000006"/>
    </source>
</evidence>
<dbReference type="OrthoDB" id="9811281at2"/>
<dbReference type="PRINTS" id="PR00605">
    <property type="entry name" value="CYTCHROMECIC"/>
</dbReference>
<feature type="transmembrane region" description="Helical" evidence="22">
    <location>
        <begin position="62"/>
        <end position="83"/>
    </location>
</feature>
<dbReference type="PANTHER" id="PTHR33751:SF1">
    <property type="entry name" value="CBB3-TYPE CYTOCHROME C OXIDASE SUBUNIT FIXP"/>
    <property type="match status" value="1"/>
</dbReference>
<dbReference type="EMBL" id="NIOF01000003">
    <property type="protein sequence ID" value="OWQ91550.1"/>
    <property type="molecule type" value="Genomic_DNA"/>
</dbReference>
<evidence type="ECO:0000256" key="4">
    <source>
        <dbReference type="ARBA" id="ARBA00022448"/>
    </source>
</evidence>
<proteinExistence type="inferred from homology"/>
<keyword evidence="9 22" id="KW-0812">Transmembrane</keyword>
<protein>
    <recommendedName>
        <fullName evidence="19">Cbb3-type cytochrome c oxidase subunit</fullName>
    </recommendedName>
</protein>
<keyword evidence="8 19" id="KW-0679">Respiratory chain</keyword>
<keyword evidence="7 19" id="KW-0349">Heme</keyword>
<dbReference type="Gene3D" id="1.10.760.10">
    <property type="entry name" value="Cytochrome c-like domain"/>
    <property type="match status" value="2"/>
</dbReference>
<dbReference type="GO" id="GO:0005886">
    <property type="term" value="C:plasma membrane"/>
    <property type="evidence" value="ECO:0007669"/>
    <property type="project" value="UniProtKB-SubCell"/>
</dbReference>
<comment type="subcellular location">
    <subcellularLocation>
        <location evidence="1 19">Cell inner membrane</location>
    </subcellularLocation>
</comment>
<dbReference type="InterPro" id="IPR008168">
    <property type="entry name" value="Cyt_C_IC"/>
</dbReference>
<evidence type="ECO:0000256" key="21">
    <source>
        <dbReference type="PIRSR" id="PIRSR000006-2"/>
    </source>
</evidence>
<dbReference type="Pfam" id="PF14715">
    <property type="entry name" value="FixP_N"/>
    <property type="match status" value="1"/>
</dbReference>
<dbReference type="GO" id="GO:0020037">
    <property type="term" value="F:heme binding"/>
    <property type="evidence" value="ECO:0007669"/>
    <property type="project" value="InterPro"/>
</dbReference>
<name>A0A246JG71_9BURK</name>
<evidence type="ECO:0000256" key="12">
    <source>
        <dbReference type="ARBA" id="ARBA00022781"/>
    </source>
</evidence>
<feature type="binding site" description="axial binding residue" evidence="20">
    <location>
        <position position="273"/>
    </location>
    <ligand>
        <name>heme c</name>
        <dbReference type="ChEBI" id="CHEBI:61717"/>
        <label>1</label>
    </ligand>
    <ligandPart>
        <name>Fe</name>
        <dbReference type="ChEBI" id="CHEBI:18248"/>
    </ligandPart>
</feature>
<evidence type="ECO:0000256" key="7">
    <source>
        <dbReference type="ARBA" id="ARBA00022617"/>
    </source>
</evidence>
<evidence type="ECO:0000256" key="2">
    <source>
        <dbReference type="ARBA" id="ARBA00004673"/>
    </source>
</evidence>
<evidence type="ECO:0000256" key="11">
    <source>
        <dbReference type="ARBA" id="ARBA00022737"/>
    </source>
</evidence>
<dbReference type="GO" id="GO:0005506">
    <property type="term" value="F:iron ion binding"/>
    <property type="evidence" value="ECO:0007669"/>
    <property type="project" value="InterPro"/>
</dbReference>
<reference evidence="24 25" key="1">
    <citation type="journal article" date="2008" name="Int. J. Syst. Evol. Microbiol.">
        <title>Description of Roseateles aquatilis sp. nov. and Roseateles terrae sp. nov., in the class Betaproteobacteria, and emended description of the genus Roseateles.</title>
        <authorList>
            <person name="Gomila M."/>
            <person name="Bowien B."/>
            <person name="Falsen E."/>
            <person name="Moore E.R."/>
            <person name="Lalucat J."/>
        </authorList>
    </citation>
    <scope>NUCLEOTIDE SEQUENCE [LARGE SCALE GENOMIC DNA]</scope>
    <source>
        <strain evidence="24 25">CCUG 48205</strain>
    </source>
</reference>
<keyword evidence="25" id="KW-1185">Reference proteome</keyword>
<keyword evidence="10 19" id="KW-0479">Metal-binding</keyword>
<sequence length="324" mass="34414">MSDFVSNGWSLFVAAATVLGLLLCLVLLIVASRRKVMAADNSTGHVWDEDIRELNNPLPRWWMVLFVLTVVFAGIYLALYPGLGNYGGTLKWSSVEQHQAEQAEAREAMHAIYAKFDGQAVESLARDPQAMGIGERLFANNCATCHGSDAKGSKGFPNLTDNDWLYGGSFETIIETITQGRQGTMPPMAAAVGGSEDVRNVAHYVLSLSGSPHNSVAAALGKSKFSACAACHGMDGKGNQALGAPNLTDKIWLHGWGEAAVIAMINNGKHSVMPEHGSRLNPEQIRVLAAYVWGLSHGPSPIAQAAAPTTAVLSAPGPAGPRRQ</sequence>
<dbReference type="GO" id="GO:0009055">
    <property type="term" value="F:electron transfer activity"/>
    <property type="evidence" value="ECO:0007669"/>
    <property type="project" value="InterPro"/>
</dbReference>
<dbReference type="Proteomes" id="UP000197468">
    <property type="component" value="Unassembled WGS sequence"/>
</dbReference>
<comment type="caution">
    <text evidence="24">The sequence shown here is derived from an EMBL/GenBank/DDBJ whole genome shotgun (WGS) entry which is preliminary data.</text>
</comment>
<feature type="binding site" description="covalent" evidence="21">
    <location>
        <position position="228"/>
    </location>
    <ligand>
        <name>heme c</name>
        <dbReference type="ChEBI" id="CHEBI:61717"/>
        <label>2</label>
    </ligand>
</feature>
<evidence type="ECO:0000256" key="13">
    <source>
        <dbReference type="ARBA" id="ARBA00022982"/>
    </source>
</evidence>
<keyword evidence="4 19" id="KW-0813">Transport</keyword>
<keyword evidence="5 19" id="KW-1003">Cell membrane</keyword>
<feature type="binding site" description="covalent" evidence="21">
    <location>
        <position position="142"/>
    </location>
    <ligand>
        <name>heme c</name>
        <dbReference type="ChEBI" id="CHEBI:61717"/>
        <label>1</label>
    </ligand>
</feature>
<keyword evidence="13 19" id="KW-0249">Electron transport</keyword>
<dbReference type="NCBIfam" id="TIGR00782">
    <property type="entry name" value="ccoP"/>
    <property type="match status" value="1"/>
</dbReference>
<comment type="cofactor">
    <cofactor evidence="19 21">
        <name>heme c</name>
        <dbReference type="ChEBI" id="CHEBI:61717"/>
    </cofactor>
    <text evidence="19 21">Binds 2 heme C groups per subunit.</text>
</comment>
<evidence type="ECO:0000256" key="9">
    <source>
        <dbReference type="ARBA" id="ARBA00022692"/>
    </source>
</evidence>
<accession>A0A246JG71</accession>
<evidence type="ECO:0000256" key="8">
    <source>
        <dbReference type="ARBA" id="ARBA00022660"/>
    </source>
</evidence>
<keyword evidence="17 19" id="KW-0406">Ion transport</keyword>
<feature type="binding site" description="covalent" evidence="21">
    <location>
        <position position="231"/>
    </location>
    <ligand>
        <name>heme c</name>
        <dbReference type="ChEBI" id="CHEBI:61717"/>
        <label>2</label>
    </ligand>
</feature>
<evidence type="ECO:0000256" key="10">
    <source>
        <dbReference type="ARBA" id="ARBA00022723"/>
    </source>
</evidence>
<dbReference type="GO" id="GO:0006119">
    <property type="term" value="P:oxidative phosphorylation"/>
    <property type="evidence" value="ECO:0007669"/>
    <property type="project" value="UniProtKB-UniPathway"/>
</dbReference>
<dbReference type="Gene3D" id="6.10.280.130">
    <property type="match status" value="1"/>
</dbReference>
<dbReference type="Pfam" id="PF13442">
    <property type="entry name" value="Cytochrome_CBB3"/>
    <property type="match status" value="2"/>
</dbReference>
<dbReference type="RefSeq" id="WP_088384778.1">
    <property type="nucleotide sequence ID" value="NZ_NIOF01000003.1"/>
</dbReference>
<keyword evidence="6 19" id="KW-0997">Cell inner membrane</keyword>
<feature type="domain" description="Cytochrome c" evidence="23">
    <location>
        <begin position="216"/>
        <end position="296"/>
    </location>
</feature>
<evidence type="ECO:0000313" key="25">
    <source>
        <dbReference type="Proteomes" id="UP000197468"/>
    </source>
</evidence>
<dbReference type="PROSITE" id="PS51007">
    <property type="entry name" value="CYTC"/>
    <property type="match status" value="2"/>
</dbReference>
<evidence type="ECO:0000256" key="16">
    <source>
        <dbReference type="ARBA" id="ARBA00023004"/>
    </source>
</evidence>
<dbReference type="InterPro" id="IPR038414">
    <property type="entry name" value="CcoP_N_sf"/>
</dbReference>
<dbReference type="InterPro" id="IPR036909">
    <property type="entry name" value="Cyt_c-like_dom_sf"/>
</dbReference>
<evidence type="ECO:0000256" key="3">
    <source>
        <dbReference type="ARBA" id="ARBA00006113"/>
    </source>
</evidence>
<comment type="similarity">
    <text evidence="3 19">Belongs to the CcoP / FixP family.</text>
</comment>
<feature type="binding site" description="axial binding residue" evidence="20">
    <location>
        <position position="185"/>
    </location>
    <ligand>
        <name>heme c</name>
        <dbReference type="ChEBI" id="CHEBI:61717"/>
        <label>2</label>
    </ligand>
    <ligandPart>
        <name>Fe</name>
        <dbReference type="ChEBI" id="CHEBI:18248"/>
    </ligandPart>
</feature>
<keyword evidence="11" id="KW-0677">Repeat</keyword>
<evidence type="ECO:0000256" key="5">
    <source>
        <dbReference type="ARBA" id="ARBA00022475"/>
    </source>
</evidence>
<comment type="function">
    <text evidence="19">C-type cytochrome. Part of the cbb3-type cytochrome c oxidase complex.</text>
</comment>
<organism evidence="24 25">
    <name type="scientific">Roseateles aquatilis</name>
    <dbReference type="NCBI Taxonomy" id="431061"/>
    <lineage>
        <taxon>Bacteria</taxon>
        <taxon>Pseudomonadati</taxon>
        <taxon>Pseudomonadota</taxon>
        <taxon>Betaproteobacteria</taxon>
        <taxon>Burkholderiales</taxon>
        <taxon>Sphaerotilaceae</taxon>
        <taxon>Roseateles</taxon>
    </lineage>
</organism>
<feature type="binding site" description="axial binding residue" evidence="20">
    <location>
        <position position="146"/>
    </location>
    <ligand>
        <name>heme c</name>
        <dbReference type="ChEBI" id="CHEBI:61717"/>
        <label>1</label>
    </ligand>
    <ligandPart>
        <name>Fe</name>
        <dbReference type="ChEBI" id="CHEBI:18248"/>
    </ligandPart>
</feature>
<dbReference type="InterPro" id="IPR032858">
    <property type="entry name" value="CcoP_N"/>
</dbReference>
<keyword evidence="14 22" id="KW-1133">Transmembrane helix</keyword>
<keyword evidence="18 19" id="KW-0472">Membrane</keyword>
<evidence type="ECO:0000256" key="20">
    <source>
        <dbReference type="PIRSR" id="PIRSR000006-1"/>
    </source>
</evidence>
<evidence type="ECO:0000256" key="17">
    <source>
        <dbReference type="ARBA" id="ARBA00023065"/>
    </source>
</evidence>
<dbReference type="InterPro" id="IPR009056">
    <property type="entry name" value="Cyt_c-like_dom"/>
</dbReference>
<dbReference type="GO" id="GO:1902600">
    <property type="term" value="P:proton transmembrane transport"/>
    <property type="evidence" value="ECO:0007669"/>
    <property type="project" value="UniProtKB-KW"/>
</dbReference>
<dbReference type="InterPro" id="IPR004678">
    <property type="entry name" value="Cyt_c_oxidase_cbb3_su3"/>
</dbReference>
<feature type="domain" description="Cytochrome c" evidence="23">
    <location>
        <begin position="129"/>
        <end position="209"/>
    </location>
</feature>
<dbReference type="GO" id="GO:0016491">
    <property type="term" value="F:oxidoreductase activity"/>
    <property type="evidence" value="ECO:0007669"/>
    <property type="project" value="UniProtKB-KW"/>
</dbReference>
<evidence type="ECO:0000256" key="22">
    <source>
        <dbReference type="SAM" id="Phobius"/>
    </source>
</evidence>
<comment type="subunit">
    <text evidence="19">Component of the cbb3-type cytochrome c oxidase.</text>
</comment>
<evidence type="ECO:0000256" key="6">
    <source>
        <dbReference type="ARBA" id="ARBA00022519"/>
    </source>
</evidence>
<feature type="binding site" description="covalent" evidence="21">
    <location>
        <position position="145"/>
    </location>
    <ligand>
        <name>heme c</name>
        <dbReference type="ChEBI" id="CHEBI:61717"/>
        <label>1</label>
    </ligand>
</feature>
<dbReference type="PANTHER" id="PTHR33751">
    <property type="entry name" value="CBB3-TYPE CYTOCHROME C OXIDASE SUBUNIT FIXP"/>
    <property type="match status" value="1"/>
</dbReference>